<name>A0AAW5TLT2_STRAP</name>
<accession>A0AAW5TLT2</accession>
<feature type="non-terminal residue" evidence="1">
    <location>
        <position position="101"/>
    </location>
</feature>
<feature type="non-terminal residue" evidence="1">
    <location>
        <position position="1"/>
    </location>
</feature>
<evidence type="ECO:0000313" key="2">
    <source>
        <dbReference type="Proteomes" id="UP001208853"/>
    </source>
</evidence>
<sequence length="101" mass="10387">AAMTTVFEAVRTAADVTLTQQLSEVSEAILTAWAGGVIDTRELAAQARTALDLDAIRFRAFSAWMSYLKGAATAAPPNRWFGTAGMAAVLGAAAGGVNGAR</sequence>
<gene>
    <name evidence="1" type="ORF">OJ930_11345</name>
</gene>
<reference evidence="1" key="1">
    <citation type="submission" date="2022-10" db="EMBL/GenBank/DDBJ databases">
        <title>Comparative genomic study of S. anginosus.</title>
        <authorList>
            <person name="Prasad A."/>
            <person name="Ene A."/>
            <person name="Jablonska S."/>
            <person name="Du J."/>
            <person name="Wolfe A.J."/>
            <person name="Putonti C."/>
        </authorList>
    </citation>
    <scope>NUCLEOTIDE SEQUENCE</scope>
    <source>
        <strain evidence="1">UMB6888</strain>
    </source>
</reference>
<dbReference type="AlphaFoldDB" id="A0AAW5TLT2"/>
<protein>
    <submittedName>
        <fullName evidence="1">Uncharacterized protein</fullName>
    </submittedName>
</protein>
<dbReference type="Proteomes" id="UP001208853">
    <property type="component" value="Unassembled WGS sequence"/>
</dbReference>
<organism evidence="1 2">
    <name type="scientific">Streptococcus anginosus</name>
    <dbReference type="NCBI Taxonomy" id="1328"/>
    <lineage>
        <taxon>Bacteria</taxon>
        <taxon>Bacillati</taxon>
        <taxon>Bacillota</taxon>
        <taxon>Bacilli</taxon>
        <taxon>Lactobacillales</taxon>
        <taxon>Streptococcaceae</taxon>
        <taxon>Streptococcus</taxon>
        <taxon>Streptococcus anginosus group</taxon>
    </lineage>
</organism>
<comment type="caution">
    <text evidence="1">The sequence shown here is derived from an EMBL/GenBank/DDBJ whole genome shotgun (WGS) entry which is preliminary data.</text>
</comment>
<proteinExistence type="predicted"/>
<dbReference type="EMBL" id="JAPAIK010000314">
    <property type="protein sequence ID" value="MCW1073564.1"/>
    <property type="molecule type" value="Genomic_DNA"/>
</dbReference>
<evidence type="ECO:0000313" key="1">
    <source>
        <dbReference type="EMBL" id="MCW1073564.1"/>
    </source>
</evidence>